<dbReference type="RefSeq" id="WP_183926967.1">
    <property type="nucleotide sequence ID" value="NZ_JACIGM010000008.1"/>
</dbReference>
<proteinExistence type="predicted"/>
<protein>
    <submittedName>
        <fullName evidence="1">Preprotein translocase subunit SecD</fullName>
    </submittedName>
</protein>
<sequence>MLTPESAAKFQEFTQAAMGRQTQVLINNSVVTEPWIRTPITANRIRNYCN</sequence>
<evidence type="ECO:0000313" key="2">
    <source>
        <dbReference type="Proteomes" id="UP000533641"/>
    </source>
</evidence>
<gene>
    <name evidence="1" type="ORF">GGE12_003842</name>
</gene>
<dbReference type="Gene3D" id="3.30.1360.200">
    <property type="match status" value="1"/>
</dbReference>
<dbReference type="AlphaFoldDB" id="A0A7W6RQH8"/>
<accession>A0A7W6RQH8</accession>
<evidence type="ECO:0000313" key="1">
    <source>
        <dbReference type="EMBL" id="MBB4276045.1"/>
    </source>
</evidence>
<comment type="caution">
    <text evidence="1">The sequence shown here is derived from an EMBL/GenBank/DDBJ whole genome shotgun (WGS) entry which is preliminary data.</text>
</comment>
<name>A0A7W6RQH8_9HYPH</name>
<reference evidence="1 2" key="1">
    <citation type="submission" date="2020-08" db="EMBL/GenBank/DDBJ databases">
        <title>Genomic Encyclopedia of Type Strains, Phase IV (KMG-V): Genome sequencing to study the core and pangenomes of soil and plant-associated prokaryotes.</title>
        <authorList>
            <person name="Whitman W."/>
        </authorList>
    </citation>
    <scope>NUCLEOTIDE SEQUENCE [LARGE SCALE GENOMIC DNA]</scope>
    <source>
        <strain evidence="1 2">SEMIA 402</strain>
    </source>
</reference>
<organism evidence="1 2">
    <name type="scientific">Rhizobium mongolense</name>
    <dbReference type="NCBI Taxonomy" id="57676"/>
    <lineage>
        <taxon>Bacteria</taxon>
        <taxon>Pseudomonadati</taxon>
        <taxon>Pseudomonadota</taxon>
        <taxon>Alphaproteobacteria</taxon>
        <taxon>Hyphomicrobiales</taxon>
        <taxon>Rhizobiaceae</taxon>
        <taxon>Rhizobium/Agrobacterium group</taxon>
        <taxon>Rhizobium</taxon>
    </lineage>
</organism>
<dbReference type="EMBL" id="JACIGM010000008">
    <property type="protein sequence ID" value="MBB4276045.1"/>
    <property type="molecule type" value="Genomic_DNA"/>
</dbReference>
<dbReference type="Proteomes" id="UP000533641">
    <property type="component" value="Unassembled WGS sequence"/>
</dbReference>